<name>A0ABS8VAZ4_DATST</name>
<comment type="caution">
    <text evidence="1">The sequence shown here is derived from an EMBL/GenBank/DDBJ whole genome shotgun (WGS) entry which is preliminary data.</text>
</comment>
<dbReference type="EMBL" id="JACEIK010003797">
    <property type="protein sequence ID" value="MCD9643155.1"/>
    <property type="molecule type" value="Genomic_DNA"/>
</dbReference>
<proteinExistence type="predicted"/>
<keyword evidence="2" id="KW-1185">Reference proteome</keyword>
<evidence type="ECO:0000313" key="2">
    <source>
        <dbReference type="Proteomes" id="UP000823775"/>
    </source>
</evidence>
<organism evidence="1 2">
    <name type="scientific">Datura stramonium</name>
    <name type="common">Jimsonweed</name>
    <name type="synonym">Common thornapple</name>
    <dbReference type="NCBI Taxonomy" id="4076"/>
    <lineage>
        <taxon>Eukaryota</taxon>
        <taxon>Viridiplantae</taxon>
        <taxon>Streptophyta</taxon>
        <taxon>Embryophyta</taxon>
        <taxon>Tracheophyta</taxon>
        <taxon>Spermatophyta</taxon>
        <taxon>Magnoliopsida</taxon>
        <taxon>eudicotyledons</taxon>
        <taxon>Gunneridae</taxon>
        <taxon>Pentapetalae</taxon>
        <taxon>asterids</taxon>
        <taxon>lamiids</taxon>
        <taxon>Solanales</taxon>
        <taxon>Solanaceae</taxon>
        <taxon>Solanoideae</taxon>
        <taxon>Datureae</taxon>
        <taxon>Datura</taxon>
    </lineage>
</organism>
<gene>
    <name evidence="1" type="ORF">HAX54_030332</name>
</gene>
<protein>
    <submittedName>
        <fullName evidence="1">Uncharacterized protein</fullName>
    </submittedName>
</protein>
<accession>A0ABS8VAZ4</accession>
<evidence type="ECO:0000313" key="1">
    <source>
        <dbReference type="EMBL" id="MCD9643155.1"/>
    </source>
</evidence>
<dbReference type="Proteomes" id="UP000823775">
    <property type="component" value="Unassembled WGS sequence"/>
</dbReference>
<sequence>MIRKCYEWDNENDDLGATDFEWTFTAGNGDRGGVIVHHNGSGTVGSRRNGFPDRHSGSASILKTPLFPKQETSKIEERFSPKQLNFLLKQDAATDRNNGQVTGNIEEPNLVSRPIALRIELLMPATKTMFRIDATPALFRVNRSRKLLLRLTQRSNLLQRLLFSLNAVCREIAGNRRFAHRRVSVDANHGHLGSWDRIAPIE</sequence>
<reference evidence="1 2" key="1">
    <citation type="journal article" date="2021" name="BMC Genomics">
        <title>Datura genome reveals duplications of psychoactive alkaloid biosynthetic genes and high mutation rate following tissue culture.</title>
        <authorList>
            <person name="Rajewski A."/>
            <person name="Carter-House D."/>
            <person name="Stajich J."/>
            <person name="Litt A."/>
        </authorList>
    </citation>
    <scope>NUCLEOTIDE SEQUENCE [LARGE SCALE GENOMIC DNA]</scope>
    <source>
        <strain evidence="1">AR-01</strain>
    </source>
</reference>